<evidence type="ECO:0000256" key="2">
    <source>
        <dbReference type="SAM" id="SignalP"/>
    </source>
</evidence>
<evidence type="ECO:0000313" key="4">
    <source>
        <dbReference type="Proteomes" id="UP000288859"/>
    </source>
</evidence>
<dbReference type="EMBL" id="NAJM01000069">
    <property type="protein sequence ID" value="RVX66110.1"/>
    <property type="molecule type" value="Genomic_DNA"/>
</dbReference>
<keyword evidence="2" id="KW-0732">Signal</keyword>
<feature type="region of interest" description="Disordered" evidence="1">
    <location>
        <begin position="177"/>
        <end position="222"/>
    </location>
</feature>
<protein>
    <recommendedName>
        <fullName evidence="5">Biotrophy-associated secreted protein 2</fullName>
    </recommendedName>
</protein>
<dbReference type="Proteomes" id="UP000288859">
    <property type="component" value="Unassembled WGS sequence"/>
</dbReference>
<reference evidence="3 4" key="1">
    <citation type="submission" date="2017-03" db="EMBL/GenBank/DDBJ databases">
        <title>Genomes of endolithic fungi from Antarctica.</title>
        <authorList>
            <person name="Coleine C."/>
            <person name="Masonjones S."/>
            <person name="Stajich J.E."/>
        </authorList>
    </citation>
    <scope>NUCLEOTIDE SEQUENCE [LARGE SCALE GENOMIC DNA]</scope>
    <source>
        <strain evidence="3 4">CCFEE 6314</strain>
    </source>
</reference>
<evidence type="ECO:0000256" key="1">
    <source>
        <dbReference type="SAM" id="MobiDB-lite"/>
    </source>
</evidence>
<proteinExistence type="predicted"/>
<dbReference type="AlphaFoldDB" id="A0A438MR60"/>
<feature type="chain" id="PRO_5019132956" description="Biotrophy-associated secreted protein 2" evidence="2">
    <location>
        <begin position="26"/>
        <end position="302"/>
    </location>
</feature>
<dbReference type="VEuPathDB" id="FungiDB:PV10_01493"/>
<feature type="signal peptide" evidence="2">
    <location>
        <begin position="1"/>
        <end position="25"/>
    </location>
</feature>
<dbReference type="SMART" id="SM00286">
    <property type="entry name" value="PTI"/>
    <property type="match status" value="3"/>
</dbReference>
<feature type="compositionally biased region" description="Gly residues" evidence="1">
    <location>
        <begin position="198"/>
        <end position="215"/>
    </location>
</feature>
<feature type="region of interest" description="Disordered" evidence="1">
    <location>
        <begin position="77"/>
        <end position="119"/>
    </location>
</feature>
<comment type="caution">
    <text evidence="3">The sequence shown here is derived from an EMBL/GenBank/DDBJ whole genome shotgun (WGS) entry which is preliminary data.</text>
</comment>
<name>A0A438MR60_EXOME</name>
<sequence length="302" mass="29495">MPRSTCSNSLVTLLLLLNLALLVFSQGIQFITGPCTSDADCASGCCGFNSGKCAGPVVAQERDGGCGFGDGTPNDRAAQAFRNGGATSPAPANPNTGGGNTGNNNNNNGGNGGANPGSTGTGTQFITGACTSDADCASGCCGFNSGKCAGPVVAQERDGGCGFGDNAPNDRAAQAFRNGGAMSPANPPPPTGNTGNAGNTGGANGNGNGNTGDNGNGNNIIDTSIPGSQNVGNGNGRQFITGQCFRDADCASGCCGFNSGKCAGAVIAQTRDGGCGFGNNAPNDDAARALGAKNKRDIEMRV</sequence>
<dbReference type="OrthoDB" id="2132010at2759"/>
<evidence type="ECO:0000313" key="3">
    <source>
        <dbReference type="EMBL" id="RVX66110.1"/>
    </source>
</evidence>
<evidence type="ECO:0008006" key="5">
    <source>
        <dbReference type="Google" id="ProtNLM"/>
    </source>
</evidence>
<organism evidence="3 4">
    <name type="scientific">Exophiala mesophila</name>
    <name type="common">Black yeast-like fungus</name>
    <dbReference type="NCBI Taxonomy" id="212818"/>
    <lineage>
        <taxon>Eukaryota</taxon>
        <taxon>Fungi</taxon>
        <taxon>Dikarya</taxon>
        <taxon>Ascomycota</taxon>
        <taxon>Pezizomycotina</taxon>
        <taxon>Eurotiomycetes</taxon>
        <taxon>Chaetothyriomycetidae</taxon>
        <taxon>Chaetothyriales</taxon>
        <taxon>Herpotrichiellaceae</taxon>
        <taxon>Exophiala</taxon>
    </lineage>
</organism>
<gene>
    <name evidence="3" type="ORF">B0A52_10044</name>
</gene>
<accession>A0A438MR60</accession>